<reference evidence="2" key="1">
    <citation type="journal article" date="2020" name="Stud. Mycol.">
        <title>101 Dothideomycetes genomes: a test case for predicting lifestyles and emergence of pathogens.</title>
        <authorList>
            <person name="Haridas S."/>
            <person name="Albert R."/>
            <person name="Binder M."/>
            <person name="Bloem J."/>
            <person name="Labutti K."/>
            <person name="Salamov A."/>
            <person name="Andreopoulos B."/>
            <person name="Baker S."/>
            <person name="Barry K."/>
            <person name="Bills G."/>
            <person name="Bluhm B."/>
            <person name="Cannon C."/>
            <person name="Castanera R."/>
            <person name="Culley D."/>
            <person name="Daum C."/>
            <person name="Ezra D."/>
            <person name="Gonzalez J."/>
            <person name="Henrissat B."/>
            <person name="Kuo A."/>
            <person name="Liang C."/>
            <person name="Lipzen A."/>
            <person name="Lutzoni F."/>
            <person name="Magnuson J."/>
            <person name="Mondo S."/>
            <person name="Nolan M."/>
            <person name="Ohm R."/>
            <person name="Pangilinan J."/>
            <person name="Park H.-J."/>
            <person name="Ramirez L."/>
            <person name="Alfaro M."/>
            <person name="Sun H."/>
            <person name="Tritt A."/>
            <person name="Yoshinaga Y."/>
            <person name="Zwiers L.-H."/>
            <person name="Turgeon B."/>
            <person name="Goodwin S."/>
            <person name="Spatafora J."/>
            <person name="Crous P."/>
            <person name="Grigoriev I."/>
        </authorList>
    </citation>
    <scope>NUCLEOTIDE SEQUENCE</scope>
    <source>
        <strain evidence="2">CBS 123094</strain>
    </source>
</reference>
<dbReference type="PANTHER" id="PTHR35043">
    <property type="entry name" value="TRANSCRIPTION FACTOR DOMAIN-CONTAINING PROTEIN"/>
    <property type="match status" value="1"/>
</dbReference>
<name>A0A6A5WZ19_9PLEO</name>
<accession>A0A6A5WZ19</accession>
<evidence type="ECO:0000256" key="1">
    <source>
        <dbReference type="SAM" id="Phobius"/>
    </source>
</evidence>
<feature type="transmembrane region" description="Helical" evidence="1">
    <location>
        <begin position="28"/>
        <end position="46"/>
    </location>
</feature>
<feature type="transmembrane region" description="Helical" evidence="1">
    <location>
        <begin position="332"/>
        <end position="355"/>
    </location>
</feature>
<dbReference type="EMBL" id="ML977561">
    <property type="protein sequence ID" value="KAF2006019.1"/>
    <property type="molecule type" value="Genomic_DNA"/>
</dbReference>
<protein>
    <submittedName>
        <fullName evidence="2">Uncharacterized protein</fullName>
    </submittedName>
</protein>
<dbReference type="Proteomes" id="UP000799779">
    <property type="component" value="Unassembled WGS sequence"/>
</dbReference>
<organism evidence="2 3">
    <name type="scientific">Amniculicola lignicola CBS 123094</name>
    <dbReference type="NCBI Taxonomy" id="1392246"/>
    <lineage>
        <taxon>Eukaryota</taxon>
        <taxon>Fungi</taxon>
        <taxon>Dikarya</taxon>
        <taxon>Ascomycota</taxon>
        <taxon>Pezizomycotina</taxon>
        <taxon>Dothideomycetes</taxon>
        <taxon>Pleosporomycetidae</taxon>
        <taxon>Pleosporales</taxon>
        <taxon>Amniculicolaceae</taxon>
        <taxon>Amniculicola</taxon>
    </lineage>
</organism>
<gene>
    <name evidence="2" type="ORF">P154DRAFT_423706</name>
</gene>
<dbReference type="OrthoDB" id="9451547at2759"/>
<dbReference type="PANTHER" id="PTHR35043:SF8">
    <property type="entry name" value="DUF4220 DOMAIN-CONTAINING PROTEIN"/>
    <property type="match status" value="1"/>
</dbReference>
<feature type="transmembrane region" description="Helical" evidence="1">
    <location>
        <begin position="301"/>
        <end position="320"/>
    </location>
</feature>
<sequence>MDRTNLSRSDHDHVPWQSGPQTRGTLNIIWSCLAVIIMSTYTVLHLNVPSVTRRKLKWMILAFLFPEFIFAYAVIELKMALDDYIKMGKHEKEYFSMGWFDAAALEPPPETTNNYHPASCTTTKLPVWSLTHCYYVNMGGIVTKRHDGENVCVQGYEIASPRLQFTQEAMSKIELSKGDIQDRSKADVFVRILWIWQLGRLLIELCVRAAKALPITQLEIIATSFAVLTFTTVLIQTHKPQNICQPYRVELSNVPENTPELKVDSLTWRFIASPASFRRSFNSYHRITNDNFRPGESMEHLFSIMLITSTTLFGAIHIAAWAFQFPTLVEAWIWRSCSLAGICIPLFVVLVTYLLHLRMVNAKGHVKACQTARENAIVHRVFQFGSIVVYFSTRLLMITIAFASFRSAPRGIYQETWAGFLPAIQ</sequence>
<keyword evidence="1" id="KW-1133">Transmembrane helix</keyword>
<feature type="transmembrane region" description="Helical" evidence="1">
    <location>
        <begin position="381"/>
        <end position="405"/>
    </location>
</feature>
<feature type="transmembrane region" description="Helical" evidence="1">
    <location>
        <begin position="58"/>
        <end position="77"/>
    </location>
</feature>
<evidence type="ECO:0000313" key="3">
    <source>
        <dbReference type="Proteomes" id="UP000799779"/>
    </source>
</evidence>
<keyword evidence="1" id="KW-0472">Membrane</keyword>
<keyword evidence="3" id="KW-1185">Reference proteome</keyword>
<proteinExistence type="predicted"/>
<keyword evidence="1" id="KW-0812">Transmembrane</keyword>
<dbReference type="AlphaFoldDB" id="A0A6A5WZ19"/>
<evidence type="ECO:0000313" key="2">
    <source>
        <dbReference type="EMBL" id="KAF2006019.1"/>
    </source>
</evidence>